<evidence type="ECO:0000256" key="1">
    <source>
        <dbReference type="SAM" id="MobiDB-lite"/>
    </source>
</evidence>
<keyword evidence="2" id="KW-1133">Transmembrane helix</keyword>
<evidence type="ECO:0000313" key="4">
    <source>
        <dbReference type="Proteomes" id="UP000283586"/>
    </source>
</evidence>
<feature type="compositionally biased region" description="Low complexity" evidence="1">
    <location>
        <begin position="8"/>
        <end position="55"/>
    </location>
</feature>
<dbReference type="RefSeq" id="WP_118488912.1">
    <property type="nucleotide sequence ID" value="NZ_QRQN01000014.1"/>
</dbReference>
<gene>
    <name evidence="3" type="ORF">DWZ31_12110</name>
</gene>
<reference evidence="3 4" key="1">
    <citation type="submission" date="2018-08" db="EMBL/GenBank/DDBJ databases">
        <title>A genome reference for cultivated species of the human gut microbiota.</title>
        <authorList>
            <person name="Zou Y."/>
            <person name="Xue W."/>
            <person name="Luo G."/>
        </authorList>
    </citation>
    <scope>NUCLEOTIDE SEQUENCE [LARGE SCALE GENOMIC DNA]</scope>
    <source>
        <strain evidence="3 4">AF31-21AC</strain>
    </source>
</reference>
<name>A0A415TSZ0_9FIRM</name>
<organism evidence="3 4">
    <name type="scientific">Roseburia intestinalis</name>
    <dbReference type="NCBI Taxonomy" id="166486"/>
    <lineage>
        <taxon>Bacteria</taxon>
        <taxon>Bacillati</taxon>
        <taxon>Bacillota</taxon>
        <taxon>Clostridia</taxon>
        <taxon>Lachnospirales</taxon>
        <taxon>Lachnospiraceae</taxon>
        <taxon>Roseburia</taxon>
    </lineage>
</organism>
<sequence>MDENQNMNNGQQTYGDQQYNNGQQTYGNQQYNNGQQTYGDQQYNNGQQTYGNPQYSQNNWTPQEHGPVSDIFCYLLLIVMPLREIISMVATSSVFQAMTYDSIMDGSYMNVMYNGSYVIFSLLNYALLAAFIIFVVIDIVKINKQNYKILGLILFAIFLKPGYYVWRAHLLKRKMAFPIVYTVLYALLIMAEIGFVMMQAFSLVMNVM</sequence>
<proteinExistence type="predicted"/>
<accession>A0A415TSZ0</accession>
<evidence type="ECO:0000256" key="2">
    <source>
        <dbReference type="SAM" id="Phobius"/>
    </source>
</evidence>
<dbReference type="AlphaFoldDB" id="A0A415TSZ0"/>
<feature type="transmembrane region" description="Helical" evidence="2">
    <location>
        <begin position="178"/>
        <end position="204"/>
    </location>
</feature>
<protein>
    <submittedName>
        <fullName evidence="3">Uncharacterized protein</fullName>
    </submittedName>
</protein>
<feature type="transmembrane region" description="Helical" evidence="2">
    <location>
        <begin position="115"/>
        <end position="137"/>
    </location>
</feature>
<keyword evidence="2" id="KW-0472">Membrane</keyword>
<keyword evidence="2" id="KW-0812">Transmembrane</keyword>
<feature type="transmembrane region" description="Helical" evidence="2">
    <location>
        <begin position="149"/>
        <end position="166"/>
    </location>
</feature>
<evidence type="ECO:0000313" key="3">
    <source>
        <dbReference type="EMBL" id="RHN06913.1"/>
    </source>
</evidence>
<feature type="region of interest" description="Disordered" evidence="1">
    <location>
        <begin position="1"/>
        <end position="59"/>
    </location>
</feature>
<dbReference type="EMBL" id="QRQN01000014">
    <property type="protein sequence ID" value="RHN06913.1"/>
    <property type="molecule type" value="Genomic_DNA"/>
</dbReference>
<comment type="caution">
    <text evidence="3">The sequence shown here is derived from an EMBL/GenBank/DDBJ whole genome shotgun (WGS) entry which is preliminary data.</text>
</comment>
<dbReference type="Proteomes" id="UP000283586">
    <property type="component" value="Unassembled WGS sequence"/>
</dbReference>